<protein>
    <recommendedName>
        <fullName evidence="1">KilA-N domain-containing protein</fullName>
    </recommendedName>
</protein>
<proteinExistence type="predicted"/>
<accession>A0A6C0CBN0</accession>
<name>A0A6C0CBN0_9ZZZZ</name>
<dbReference type="EMBL" id="MN739363">
    <property type="protein sequence ID" value="QHT01085.1"/>
    <property type="molecule type" value="Genomic_DNA"/>
</dbReference>
<dbReference type="AlphaFoldDB" id="A0A6C0CBN0"/>
<dbReference type="Pfam" id="PF04383">
    <property type="entry name" value="KilA-N"/>
    <property type="match status" value="1"/>
</dbReference>
<dbReference type="InterPro" id="IPR017880">
    <property type="entry name" value="KilA_N"/>
</dbReference>
<dbReference type="SMART" id="SM01252">
    <property type="entry name" value="KilA-N"/>
    <property type="match status" value="1"/>
</dbReference>
<feature type="domain" description="KilA-N" evidence="1">
    <location>
        <begin position="5"/>
        <end position="108"/>
    </location>
</feature>
<evidence type="ECO:0000259" key="1">
    <source>
        <dbReference type="PROSITE" id="PS51301"/>
    </source>
</evidence>
<organism evidence="2">
    <name type="scientific">viral metagenome</name>
    <dbReference type="NCBI Taxonomy" id="1070528"/>
    <lineage>
        <taxon>unclassified sequences</taxon>
        <taxon>metagenomes</taxon>
        <taxon>organismal metagenomes</taxon>
    </lineage>
</organism>
<dbReference type="InterPro" id="IPR018004">
    <property type="entry name" value="KilA/APSES_HTH"/>
</dbReference>
<dbReference type="PROSITE" id="PS51301">
    <property type="entry name" value="KILA_N"/>
    <property type="match status" value="1"/>
</dbReference>
<evidence type="ECO:0000313" key="2">
    <source>
        <dbReference type="EMBL" id="QHT01085.1"/>
    </source>
</evidence>
<sequence length="230" mass="26761">MINESYSYGKCNKFTIVIMNINGFINVSKLCNDIGKRYSNWTRNSTVIELIDALAESLNITADELMVSAKNEKNNLRGTYVHPQLMIHVAYWCSPIFAVKVGQRIDEWKKYSPENEHKFYKALSNIEPCKNASKEKEVQKKLHAKYGGEIEAKTPAGRIDLLTDDYLIEIKKYDDWKCALGQLLSYSYDHNDKKLIMYLFDVPINNKIGMIKERCKKYNVYVRIYDKVTD</sequence>
<reference evidence="2" key="1">
    <citation type="journal article" date="2020" name="Nature">
        <title>Giant virus diversity and host interactions through global metagenomics.</title>
        <authorList>
            <person name="Schulz F."/>
            <person name="Roux S."/>
            <person name="Paez-Espino D."/>
            <person name="Jungbluth S."/>
            <person name="Walsh D.A."/>
            <person name="Denef V.J."/>
            <person name="McMahon K.D."/>
            <person name="Konstantinidis K.T."/>
            <person name="Eloe-Fadrosh E.A."/>
            <person name="Kyrpides N.C."/>
            <person name="Woyke T."/>
        </authorList>
    </citation>
    <scope>NUCLEOTIDE SEQUENCE</scope>
    <source>
        <strain evidence="2">GVMAG-M-3300020192-26</strain>
    </source>
</reference>